<dbReference type="SMART" id="SM00504">
    <property type="entry name" value="Ubox"/>
    <property type="match status" value="1"/>
</dbReference>
<accession>A0A1Y5I9P0</accession>
<keyword evidence="6" id="KW-0808">Transferase</keyword>
<dbReference type="GO" id="GO:0004842">
    <property type="term" value="F:ubiquitin-protein transferase activity"/>
    <property type="evidence" value="ECO:0007669"/>
    <property type="project" value="InterPro"/>
</dbReference>
<evidence type="ECO:0000256" key="1">
    <source>
        <dbReference type="ARBA" id="ARBA00001946"/>
    </source>
</evidence>
<keyword evidence="12" id="KW-0142">cGMP-binding</keyword>
<evidence type="ECO:0000313" key="17">
    <source>
        <dbReference type="EMBL" id="OUS46226.1"/>
    </source>
</evidence>
<keyword evidence="3" id="KW-0723">Serine/threonine-protein kinase</keyword>
<dbReference type="SUPFAM" id="SSF57850">
    <property type="entry name" value="RING/U-box"/>
    <property type="match status" value="1"/>
</dbReference>
<sequence>MDAANGASGPTGVGERDDADENARIRARARRVSEPESASEALDGVALFRELKRDARAALCGSVVECEYERGDVIVRKNEVGTHFYVVAHGCVRVDASEVGTRAGDYAGEASGEDDERRRRESRTRESSSSEREDASPMGGIALSYKLLYPGDTFGEVALVRKCPRTATVIAESSSVKLWALDRATFQETVKRTTFERRCRLTSYLDAVEVFRESLDARTMSMLVDALREVTFESGHVIVSPDDVYEEESSKFYVVIDGEAVVYVDDGSKAEVNRLRRGDYFGELSLIHKTSPTAMVIAVGQVSALTLDAESFYRMIGEKTVKLMARRIDSYTHTANKAERKLSKSCLSRCAGSFAALRGAMTSPFGWLSFDRRHAERQKISLNEIKRGRQTTSKKLSVDFDVHSSKDVLFVKEIGSGMLGSVFIAKTLNTQETCCVKVMHKWKIAHLDQEKNVCRELEIMKRFDSPFLTRAVGAFQDARSLYLLMDYLPGGDLFQLLVSGPYRGGRFPVNVAQFYAAEVFIALEYIHTEEYVYRDLKPENVLLDACGHVKLTDFGFCRHLLPGERAYTTCGTADYMAPEVMLAQGYDQLADYWSFGVLLYEMLVGYAPFASVSDGVRHRRIISSDLKFHSTYFSLTAKSLISRLCVVDVSKRLGSGARGSGDLKSHDFFRDLNWEDVSARRIDSPVRPPVRDRVSADVGSSAASAAPGRARRAPTSSGFETRACARAHVDMNSPHYATWSPDRLLAMHESFMKQGEVRDLEKDLQCLMFYELALVTETKLMTTLEEKGEIANAAVFLFYAFVNMGHAERAAQILAGVTFGCGFGASEVGFHSDWDDLKTHSQWDLWLRYRWNDTVDICLNDHGPLLMKPVQYKQSEICTKLVMQFIRHSEFERAAWLNRLFESLKFYTSQYAEHMRTFCDDENENENNIREIPGFGCVVLPVGIVSFAHAYTHLRLLETTMYHVPEIFLNSSKDIDRLTDILGYIFRLTREMASWAPEVLWGGRLCEGRSQRLPEFLLLPMFGILTRDERVETLIIKRLRKTSKIEPSDFFAPLLSSTFYAETFSKSGLIFGNDERDRRAMIRSITKAVFDGMARMRSVPHEHDLSEDAPNKFLDSLTGIIMDNPVLLSVSKQYVDLSTVDRLAGTDPFTGTPLGPNAHKVDAELKRKINDWCDKVREK</sequence>
<dbReference type="InterPro" id="IPR003613">
    <property type="entry name" value="Ubox_domain"/>
</dbReference>
<evidence type="ECO:0000256" key="11">
    <source>
        <dbReference type="ARBA" id="ARBA00022842"/>
    </source>
</evidence>
<keyword evidence="7" id="KW-0479">Metal-binding</keyword>
<keyword evidence="10" id="KW-0067">ATP-binding</keyword>
<evidence type="ECO:0000259" key="15">
    <source>
        <dbReference type="PROSITE" id="PS50011"/>
    </source>
</evidence>
<dbReference type="GO" id="GO:0004691">
    <property type="term" value="F:cAMP-dependent protein kinase activity"/>
    <property type="evidence" value="ECO:0007669"/>
    <property type="project" value="TreeGrafter"/>
</dbReference>
<dbReference type="InterPro" id="IPR000719">
    <property type="entry name" value="Prot_kinase_dom"/>
</dbReference>
<evidence type="ECO:0000256" key="2">
    <source>
        <dbReference type="ARBA" id="ARBA00022490"/>
    </source>
</evidence>
<dbReference type="SUPFAM" id="SSF56112">
    <property type="entry name" value="Protein kinase-like (PK-like)"/>
    <property type="match status" value="1"/>
</dbReference>
<gene>
    <name evidence="17" type="ORF">BE221DRAFT_74984</name>
</gene>
<keyword evidence="8" id="KW-0547">Nucleotide-binding</keyword>
<feature type="domain" description="Protein kinase" evidence="15">
    <location>
        <begin position="408"/>
        <end position="669"/>
    </location>
</feature>
<dbReference type="FunFam" id="1.10.510.10:FF:000048">
    <property type="entry name" value="Protein kinase C"/>
    <property type="match status" value="1"/>
</dbReference>
<dbReference type="GO" id="GO:0046872">
    <property type="term" value="F:metal ion binding"/>
    <property type="evidence" value="ECO:0007669"/>
    <property type="project" value="UniProtKB-KW"/>
</dbReference>
<dbReference type="InterPro" id="IPR018490">
    <property type="entry name" value="cNMP-bd_dom_sf"/>
</dbReference>
<keyword evidence="9 17" id="KW-0418">Kinase</keyword>
<dbReference type="InterPro" id="IPR011009">
    <property type="entry name" value="Kinase-like_dom_sf"/>
</dbReference>
<dbReference type="PROSITE" id="PS50042">
    <property type="entry name" value="CNMP_BINDING_3"/>
    <property type="match status" value="2"/>
</dbReference>
<evidence type="ECO:0000256" key="12">
    <source>
        <dbReference type="ARBA" id="ARBA00022992"/>
    </source>
</evidence>
<dbReference type="AlphaFoldDB" id="A0A1Y5I9P0"/>
<evidence type="ECO:0000256" key="14">
    <source>
        <dbReference type="SAM" id="MobiDB-lite"/>
    </source>
</evidence>
<dbReference type="Gene3D" id="2.60.120.10">
    <property type="entry name" value="Jelly Rolls"/>
    <property type="match status" value="2"/>
</dbReference>
<dbReference type="Pfam" id="PF04564">
    <property type="entry name" value="U-box"/>
    <property type="match status" value="1"/>
</dbReference>
<comment type="cofactor">
    <cofactor evidence="1">
        <name>Mg(2+)</name>
        <dbReference type="ChEBI" id="CHEBI:18420"/>
    </cofactor>
</comment>
<dbReference type="SMART" id="SM00100">
    <property type="entry name" value="cNMP"/>
    <property type="match status" value="2"/>
</dbReference>
<dbReference type="EMBL" id="KZ155784">
    <property type="protein sequence ID" value="OUS46226.1"/>
    <property type="molecule type" value="Genomic_DNA"/>
</dbReference>
<evidence type="ECO:0000256" key="10">
    <source>
        <dbReference type="ARBA" id="ARBA00022840"/>
    </source>
</evidence>
<dbReference type="GO" id="GO:0016567">
    <property type="term" value="P:protein ubiquitination"/>
    <property type="evidence" value="ECO:0007669"/>
    <property type="project" value="UniProtKB-UniPathway"/>
</dbReference>
<proteinExistence type="predicted"/>
<dbReference type="eggNOG" id="KOG0614">
    <property type="taxonomic scope" value="Eukaryota"/>
</dbReference>
<feature type="region of interest" description="Disordered" evidence="14">
    <location>
        <begin position="1"/>
        <end position="33"/>
    </location>
</feature>
<evidence type="ECO:0000256" key="3">
    <source>
        <dbReference type="ARBA" id="ARBA00022527"/>
    </source>
</evidence>
<dbReference type="SMART" id="SM00220">
    <property type="entry name" value="S_TKc"/>
    <property type="match status" value="1"/>
</dbReference>
<evidence type="ECO:0000256" key="5">
    <source>
        <dbReference type="ARBA" id="ARBA00022553"/>
    </source>
</evidence>
<feature type="region of interest" description="Disordered" evidence="14">
    <location>
        <begin position="685"/>
        <end position="717"/>
    </location>
</feature>
<evidence type="ECO:0000259" key="16">
    <source>
        <dbReference type="PROSITE" id="PS50042"/>
    </source>
</evidence>
<feature type="compositionally biased region" description="Low complexity" evidence="14">
    <location>
        <begin position="696"/>
        <end position="708"/>
    </location>
</feature>
<feature type="region of interest" description="Disordered" evidence="14">
    <location>
        <begin position="103"/>
        <end position="137"/>
    </location>
</feature>
<dbReference type="UniPathway" id="UPA00143"/>
<feature type="domain" description="Cyclic nucleotide-binding" evidence="16">
    <location>
        <begin position="47"/>
        <end position="207"/>
    </location>
</feature>
<dbReference type="InterPro" id="IPR008271">
    <property type="entry name" value="Ser/Thr_kinase_AS"/>
</dbReference>
<dbReference type="CDD" id="cd00038">
    <property type="entry name" value="CAP_ED"/>
    <property type="match status" value="2"/>
</dbReference>
<dbReference type="GO" id="GO:0005952">
    <property type="term" value="C:cAMP-dependent protein kinase complex"/>
    <property type="evidence" value="ECO:0007669"/>
    <property type="project" value="TreeGrafter"/>
</dbReference>
<protein>
    <recommendedName>
        <fullName evidence="13">cGMP-dependent protein kinase</fullName>
    </recommendedName>
</protein>
<name>A0A1Y5I9P0_OSTTA</name>
<evidence type="ECO:0000256" key="4">
    <source>
        <dbReference type="ARBA" id="ARBA00022535"/>
    </source>
</evidence>
<dbReference type="GO" id="GO:0005524">
    <property type="term" value="F:ATP binding"/>
    <property type="evidence" value="ECO:0007669"/>
    <property type="project" value="UniProtKB-KW"/>
</dbReference>
<dbReference type="Gene3D" id="3.30.40.10">
    <property type="entry name" value="Zinc/RING finger domain, C3HC4 (zinc finger)"/>
    <property type="match status" value="1"/>
</dbReference>
<keyword evidence="2" id="KW-0963">Cytoplasm</keyword>
<dbReference type="PANTHER" id="PTHR24353">
    <property type="entry name" value="CYCLIC NUCLEOTIDE-DEPENDENT PROTEIN KINASE"/>
    <property type="match status" value="1"/>
</dbReference>
<keyword evidence="4" id="KW-0140">cGMP</keyword>
<feature type="compositionally biased region" description="Basic and acidic residues" evidence="14">
    <location>
        <begin position="685"/>
        <end position="695"/>
    </location>
</feature>
<dbReference type="InterPro" id="IPR014710">
    <property type="entry name" value="RmlC-like_jellyroll"/>
</dbReference>
<dbReference type="InterPro" id="IPR000595">
    <property type="entry name" value="cNMP-bd_dom"/>
</dbReference>
<dbReference type="Pfam" id="PF00069">
    <property type="entry name" value="Pkinase"/>
    <property type="match status" value="1"/>
</dbReference>
<evidence type="ECO:0000256" key="7">
    <source>
        <dbReference type="ARBA" id="ARBA00022723"/>
    </source>
</evidence>
<dbReference type="Proteomes" id="UP000195557">
    <property type="component" value="Unassembled WGS sequence"/>
</dbReference>
<evidence type="ECO:0000256" key="6">
    <source>
        <dbReference type="ARBA" id="ARBA00022679"/>
    </source>
</evidence>
<dbReference type="PROSITE" id="PS00889">
    <property type="entry name" value="CNMP_BINDING_2"/>
    <property type="match status" value="1"/>
</dbReference>
<evidence type="ECO:0000256" key="9">
    <source>
        <dbReference type="ARBA" id="ARBA00022777"/>
    </source>
</evidence>
<dbReference type="InterPro" id="IPR013083">
    <property type="entry name" value="Znf_RING/FYVE/PHD"/>
</dbReference>
<dbReference type="GO" id="GO:0030553">
    <property type="term" value="F:cGMP binding"/>
    <property type="evidence" value="ECO:0007669"/>
    <property type="project" value="UniProtKB-KW"/>
</dbReference>
<dbReference type="CDD" id="cd05580">
    <property type="entry name" value="STKc_PKA_like"/>
    <property type="match status" value="1"/>
</dbReference>
<dbReference type="Gene3D" id="1.10.510.10">
    <property type="entry name" value="Transferase(Phosphotransferase) domain 1"/>
    <property type="match status" value="1"/>
</dbReference>
<dbReference type="PROSITE" id="PS50011">
    <property type="entry name" value="PROTEIN_KINASE_DOM"/>
    <property type="match status" value="1"/>
</dbReference>
<dbReference type="Gene3D" id="3.30.200.20">
    <property type="entry name" value="Phosphorylase Kinase, domain 1"/>
    <property type="match status" value="1"/>
</dbReference>
<dbReference type="SUPFAM" id="SSF51206">
    <property type="entry name" value="cAMP-binding domain-like"/>
    <property type="match status" value="2"/>
</dbReference>
<dbReference type="Pfam" id="PF00027">
    <property type="entry name" value="cNMP_binding"/>
    <property type="match status" value="2"/>
</dbReference>
<reference evidence="17" key="1">
    <citation type="submission" date="2017-04" db="EMBL/GenBank/DDBJ databases">
        <title>Population genomics of picophytoplankton unveils novel chromosome hypervariability.</title>
        <authorList>
            <consortium name="DOE Joint Genome Institute"/>
            <person name="Blanc-Mathieu R."/>
            <person name="Krasovec M."/>
            <person name="Hebrard M."/>
            <person name="Yau S."/>
            <person name="Desgranges E."/>
            <person name="Martin J."/>
            <person name="Schackwitz W."/>
            <person name="Kuo A."/>
            <person name="Salin G."/>
            <person name="Donnadieu C."/>
            <person name="Desdevises Y."/>
            <person name="Sanchez-Ferandin S."/>
            <person name="Moreau H."/>
            <person name="Rivals E."/>
            <person name="Grigoriev I.V."/>
            <person name="Grimsley N."/>
            <person name="Eyre-Walker A."/>
            <person name="Piganeau G."/>
        </authorList>
    </citation>
    <scope>NUCLEOTIDE SEQUENCE [LARGE SCALE GENOMIC DNA]</scope>
    <source>
        <strain evidence="17">RCC 1115</strain>
    </source>
</reference>
<evidence type="ECO:0000256" key="13">
    <source>
        <dbReference type="ARBA" id="ARBA00024113"/>
    </source>
</evidence>
<organism evidence="17">
    <name type="scientific">Ostreococcus tauri</name>
    <name type="common">Marine green alga</name>
    <dbReference type="NCBI Taxonomy" id="70448"/>
    <lineage>
        <taxon>Eukaryota</taxon>
        <taxon>Viridiplantae</taxon>
        <taxon>Chlorophyta</taxon>
        <taxon>Mamiellophyceae</taxon>
        <taxon>Mamiellales</taxon>
        <taxon>Bathycoccaceae</taxon>
        <taxon>Ostreococcus</taxon>
    </lineage>
</organism>
<evidence type="ECO:0000256" key="8">
    <source>
        <dbReference type="ARBA" id="ARBA00022741"/>
    </source>
</evidence>
<keyword evidence="11" id="KW-0460">Magnesium</keyword>
<feature type="compositionally biased region" description="Basic and acidic residues" evidence="14">
    <location>
        <begin position="115"/>
        <end position="135"/>
    </location>
</feature>
<dbReference type="PROSITE" id="PS00108">
    <property type="entry name" value="PROTEIN_KINASE_ST"/>
    <property type="match status" value="1"/>
</dbReference>
<dbReference type="PANTHER" id="PTHR24353:SF37">
    <property type="entry name" value="CAMP-DEPENDENT PROTEIN KINASE CATALYTIC SUBUNIT PRKX"/>
    <property type="match status" value="1"/>
</dbReference>
<feature type="domain" description="Cyclic nucleotide-binding" evidence="16">
    <location>
        <begin position="211"/>
        <end position="317"/>
    </location>
</feature>
<dbReference type="InterPro" id="IPR018488">
    <property type="entry name" value="cNMP-bd_CS"/>
</dbReference>
<keyword evidence="5" id="KW-0597">Phosphoprotein</keyword>